<protein>
    <submittedName>
        <fullName evidence="3">Transmembrane protein 145</fullName>
    </submittedName>
</protein>
<dbReference type="AlphaFoldDB" id="A0A087TJA5"/>
<dbReference type="PANTHER" id="PTHR23252:SF24">
    <property type="entry name" value="TRANSMEMBRANE PROTEIN 145"/>
    <property type="match status" value="1"/>
</dbReference>
<evidence type="ECO:0000313" key="4">
    <source>
        <dbReference type="Proteomes" id="UP000054359"/>
    </source>
</evidence>
<feature type="non-terminal residue" evidence="3">
    <location>
        <position position="85"/>
    </location>
</feature>
<proteinExistence type="predicted"/>
<organism evidence="3 4">
    <name type="scientific">Stegodyphus mimosarum</name>
    <name type="common">African social velvet spider</name>
    <dbReference type="NCBI Taxonomy" id="407821"/>
    <lineage>
        <taxon>Eukaryota</taxon>
        <taxon>Metazoa</taxon>
        <taxon>Ecdysozoa</taxon>
        <taxon>Arthropoda</taxon>
        <taxon>Chelicerata</taxon>
        <taxon>Arachnida</taxon>
        <taxon>Araneae</taxon>
        <taxon>Araneomorphae</taxon>
        <taxon>Entelegynae</taxon>
        <taxon>Eresoidea</taxon>
        <taxon>Eresidae</taxon>
        <taxon>Stegodyphus</taxon>
    </lineage>
</organism>
<accession>A0A087TJA5</accession>
<dbReference type="EMBL" id="KK115470">
    <property type="protein sequence ID" value="KFM65194.1"/>
    <property type="molecule type" value="Genomic_DNA"/>
</dbReference>
<dbReference type="InterPro" id="IPR053880">
    <property type="entry name" value="GPR180-like_N"/>
</dbReference>
<keyword evidence="3" id="KW-0812">Transmembrane</keyword>
<evidence type="ECO:0000256" key="1">
    <source>
        <dbReference type="SAM" id="SignalP"/>
    </source>
</evidence>
<feature type="chain" id="PRO_5001829711" evidence="1">
    <location>
        <begin position="26"/>
        <end position="85"/>
    </location>
</feature>
<dbReference type="InterPro" id="IPR047831">
    <property type="entry name" value="GPR180/TMEM145"/>
</dbReference>
<dbReference type="Proteomes" id="UP000054359">
    <property type="component" value="Unassembled WGS sequence"/>
</dbReference>
<feature type="domain" description="GPR180-like N-terminal" evidence="2">
    <location>
        <begin position="28"/>
        <end position="85"/>
    </location>
</feature>
<reference evidence="3 4" key="1">
    <citation type="submission" date="2013-11" db="EMBL/GenBank/DDBJ databases">
        <title>Genome sequencing of Stegodyphus mimosarum.</title>
        <authorList>
            <person name="Bechsgaard J."/>
        </authorList>
    </citation>
    <scope>NUCLEOTIDE SEQUENCE [LARGE SCALE GENOMIC DNA]</scope>
</reference>
<name>A0A087TJA5_STEMI</name>
<keyword evidence="1" id="KW-0732">Signal</keyword>
<keyword evidence="3" id="KW-0472">Membrane</keyword>
<dbReference type="STRING" id="407821.A0A087TJA5"/>
<feature type="signal peptide" evidence="1">
    <location>
        <begin position="1"/>
        <end position="25"/>
    </location>
</feature>
<dbReference type="PANTHER" id="PTHR23252">
    <property type="entry name" value="INTIMAL THICKNESS RECEPTOR-RELATED"/>
    <property type="match status" value="1"/>
</dbReference>
<evidence type="ECO:0000313" key="3">
    <source>
        <dbReference type="EMBL" id="KFM65194.1"/>
    </source>
</evidence>
<sequence>MVVQPAPVSYGKLSILLFLFTCAETKIIQGELRSEENWAFLTRFCFLSERGMFEYDIEYPKEYRTQNILLYYDEKNQWPAVYKKN</sequence>
<gene>
    <name evidence="3" type="ORF">X975_24318</name>
</gene>
<dbReference type="Pfam" id="PF21892">
    <property type="entry name" value="TMEM145_N"/>
    <property type="match status" value="1"/>
</dbReference>
<dbReference type="OrthoDB" id="205745at2759"/>
<evidence type="ECO:0000259" key="2">
    <source>
        <dbReference type="Pfam" id="PF21892"/>
    </source>
</evidence>
<keyword evidence="4" id="KW-1185">Reference proteome</keyword>